<dbReference type="BioCyc" id="CNIT1237085:G1324-1286-MONOMER"/>
<name>K0IH90_NITGG</name>
<evidence type="ECO:0000313" key="2">
    <source>
        <dbReference type="Proteomes" id="UP000008037"/>
    </source>
</evidence>
<keyword evidence="2" id="KW-1185">Reference proteome</keyword>
<dbReference type="KEGG" id="nga:Ngar_c12880"/>
<dbReference type="HOGENOM" id="CLU_2565856_0_0_2"/>
<sequence>MLFKKIRIVQRRLQDVQRPLFDAKLGLRVDYSGFWRIRTTTETKAVEAGPHSVKWRWFYNFLNNEDHMPAKAIRPMTTKNR</sequence>
<protein>
    <submittedName>
        <fullName evidence="1">Uncharacterized protein</fullName>
    </submittedName>
</protein>
<dbReference type="InParanoid" id="K0IH90"/>
<organism evidence="1 2">
    <name type="scientific">Nitrososphaera gargensis (strain Ga9.2)</name>
    <dbReference type="NCBI Taxonomy" id="1237085"/>
    <lineage>
        <taxon>Archaea</taxon>
        <taxon>Nitrososphaerota</taxon>
        <taxon>Nitrososphaeria</taxon>
        <taxon>Nitrososphaerales</taxon>
        <taxon>Nitrososphaeraceae</taxon>
        <taxon>Nitrososphaera</taxon>
    </lineage>
</organism>
<gene>
    <name evidence="1" type="ordered locus">Ngar_c12880</name>
</gene>
<dbReference type="Proteomes" id="UP000008037">
    <property type="component" value="Chromosome"/>
</dbReference>
<dbReference type="AlphaFoldDB" id="K0IH90"/>
<proteinExistence type="predicted"/>
<evidence type="ECO:0000313" key="1">
    <source>
        <dbReference type="EMBL" id="AFU58228.1"/>
    </source>
</evidence>
<reference evidence="1 2" key="1">
    <citation type="journal article" date="2012" name="Environ. Microbiol.">
        <title>The genome of the ammonia-oxidizing Candidatus Nitrososphaera gargensis: insights into metabolic versatility and environmental adaptations.</title>
        <authorList>
            <person name="Spang A."/>
            <person name="Poehlein A."/>
            <person name="Offre P."/>
            <person name="Zumbragel S."/>
            <person name="Haider S."/>
            <person name="Rychlik N."/>
            <person name="Nowka B."/>
            <person name="Schmeisser C."/>
            <person name="Lebedeva E.V."/>
            <person name="Rattei T."/>
            <person name="Bohm C."/>
            <person name="Schmid M."/>
            <person name="Galushko A."/>
            <person name="Hatzenpichler R."/>
            <person name="Weinmaier T."/>
            <person name="Daniel R."/>
            <person name="Schleper C."/>
            <person name="Spieck E."/>
            <person name="Streit W."/>
            <person name="Wagner M."/>
        </authorList>
    </citation>
    <scope>NUCLEOTIDE SEQUENCE [LARGE SCALE GENOMIC DNA]</scope>
    <source>
        <strain evidence="2">Ga9.2</strain>
    </source>
</reference>
<accession>K0IH90</accession>
<dbReference type="EMBL" id="CP002408">
    <property type="protein sequence ID" value="AFU58228.1"/>
    <property type="molecule type" value="Genomic_DNA"/>
</dbReference>